<keyword evidence="2" id="KW-1133">Transmembrane helix</keyword>
<comment type="caution">
    <text evidence="3">The sequence shown here is derived from an EMBL/GenBank/DDBJ whole genome shotgun (WGS) entry which is preliminary data.</text>
</comment>
<feature type="transmembrane region" description="Helical" evidence="2">
    <location>
        <begin position="82"/>
        <end position="103"/>
    </location>
</feature>
<dbReference type="Proteomes" id="UP000322530">
    <property type="component" value="Unassembled WGS sequence"/>
</dbReference>
<evidence type="ECO:0000313" key="4">
    <source>
        <dbReference type="Proteomes" id="UP000322530"/>
    </source>
</evidence>
<dbReference type="RefSeq" id="WP_149401318.1">
    <property type="nucleotide sequence ID" value="NZ_BIXY01000021.1"/>
</dbReference>
<gene>
    <name evidence="3" type="ORF">KDI_18930</name>
</gene>
<keyword evidence="2" id="KW-0812">Transmembrane</keyword>
<accession>A0A5A5TBE9</accession>
<keyword evidence="2" id="KW-0472">Membrane</keyword>
<feature type="region of interest" description="Disordered" evidence="1">
    <location>
        <begin position="1"/>
        <end position="40"/>
    </location>
</feature>
<dbReference type="OrthoDB" id="151224at2"/>
<protein>
    <submittedName>
        <fullName evidence="3">Uncharacterized protein</fullName>
    </submittedName>
</protein>
<proteinExistence type="predicted"/>
<evidence type="ECO:0000313" key="3">
    <source>
        <dbReference type="EMBL" id="GCF08329.1"/>
    </source>
</evidence>
<evidence type="ECO:0000256" key="1">
    <source>
        <dbReference type="SAM" id="MobiDB-lite"/>
    </source>
</evidence>
<dbReference type="EMBL" id="BIXY01000021">
    <property type="protein sequence ID" value="GCF08329.1"/>
    <property type="molecule type" value="Genomic_DNA"/>
</dbReference>
<evidence type="ECO:0000256" key="2">
    <source>
        <dbReference type="SAM" id="Phobius"/>
    </source>
</evidence>
<reference evidence="3 4" key="1">
    <citation type="submission" date="2019-01" db="EMBL/GenBank/DDBJ databases">
        <title>Draft genome sequence of Dictyobacter sp. Uno17.</title>
        <authorList>
            <person name="Wang C.M."/>
            <person name="Zheng Y."/>
            <person name="Sakai Y."/>
            <person name="Abe K."/>
            <person name="Yokota A."/>
            <person name="Yabe S."/>
        </authorList>
    </citation>
    <scope>NUCLEOTIDE SEQUENCE [LARGE SCALE GENOMIC DNA]</scope>
    <source>
        <strain evidence="3 4">Uno17</strain>
    </source>
</reference>
<sequence>MDKQQSAFEDSPDEPDPAHAQSDPIYVDPDQQSPWEPVGIGVPPYPAAHQKNFRESFFHRQLFGEKLSPAPDASHLRLFIKFIPPAIILLILLFSLVGGGNLFKELLSGKTIQTQQLFVNQPAHLIVHSARGQVHIHGGSDGKVTVRSTKDNAGWDIRQNTMNVDARTVDDGYTILVDAFSRGDVRDAQSVNLDITVPEQTDVEVEAVQGSVYLDNLHGGMHIEASDSINAQNIHSDHAPIAFRAHNGSIDVDQIDGQVSFSTVQGHIEVDAAHLYRHSRLHSLDGKIIFDGNVDPDGTYSFTSQNGEVDLSLPSSASFYAHVYAEHGTVDNAFNGNPVGPGPWAQVNIATQMGNVEINENN</sequence>
<name>A0A5A5TBE9_9CHLR</name>
<organism evidence="3 4">
    <name type="scientific">Dictyobacter arantiisoli</name>
    <dbReference type="NCBI Taxonomy" id="2014874"/>
    <lineage>
        <taxon>Bacteria</taxon>
        <taxon>Bacillati</taxon>
        <taxon>Chloroflexota</taxon>
        <taxon>Ktedonobacteria</taxon>
        <taxon>Ktedonobacterales</taxon>
        <taxon>Dictyobacteraceae</taxon>
        <taxon>Dictyobacter</taxon>
    </lineage>
</organism>
<dbReference type="AlphaFoldDB" id="A0A5A5TBE9"/>
<keyword evidence="4" id="KW-1185">Reference proteome</keyword>